<protein>
    <submittedName>
        <fullName evidence="2">Uncharacterized protein</fullName>
    </submittedName>
</protein>
<feature type="coiled-coil region" evidence="1">
    <location>
        <begin position="7"/>
        <end position="65"/>
    </location>
</feature>
<gene>
    <name evidence="2" type="ORF">METZ01_LOCUS421930</name>
</gene>
<evidence type="ECO:0000313" key="2">
    <source>
        <dbReference type="EMBL" id="SVD69076.1"/>
    </source>
</evidence>
<name>A0A382XD18_9ZZZZ</name>
<proteinExistence type="predicted"/>
<accession>A0A382XD18</accession>
<dbReference type="AlphaFoldDB" id="A0A382XD18"/>
<evidence type="ECO:0000256" key="1">
    <source>
        <dbReference type="SAM" id="Coils"/>
    </source>
</evidence>
<keyword evidence="1" id="KW-0175">Coiled coil</keyword>
<dbReference type="EMBL" id="UINC01166884">
    <property type="protein sequence ID" value="SVD69076.1"/>
    <property type="molecule type" value="Genomic_DNA"/>
</dbReference>
<organism evidence="2">
    <name type="scientific">marine metagenome</name>
    <dbReference type="NCBI Taxonomy" id="408172"/>
    <lineage>
        <taxon>unclassified sequences</taxon>
        <taxon>metagenomes</taxon>
        <taxon>ecological metagenomes</taxon>
    </lineage>
</organism>
<reference evidence="2" key="1">
    <citation type="submission" date="2018-05" db="EMBL/GenBank/DDBJ databases">
        <authorList>
            <person name="Lanie J.A."/>
            <person name="Ng W.-L."/>
            <person name="Kazmierczak K.M."/>
            <person name="Andrzejewski T.M."/>
            <person name="Davidsen T.M."/>
            <person name="Wayne K.J."/>
            <person name="Tettelin H."/>
            <person name="Glass J.I."/>
            <person name="Rusch D."/>
            <person name="Podicherti R."/>
            <person name="Tsui H.-C.T."/>
            <person name="Winkler M.E."/>
        </authorList>
    </citation>
    <scope>NUCLEOTIDE SEQUENCE</scope>
</reference>
<sequence>MGSSIDKKIFEEKKQGLQTDIEKLEQTITQLADQQKQIQANVYALHGALQQCDQFLEMLDDEEKENG</sequence>